<dbReference type="PaxDb" id="4081-Solyc09g072930.1.1"/>
<dbReference type="InterPro" id="IPR006527">
    <property type="entry name" value="F-box-assoc_dom_typ1"/>
</dbReference>
<dbReference type="InterPro" id="IPR001810">
    <property type="entry name" value="F-box_dom"/>
</dbReference>
<dbReference type="AlphaFoldDB" id="A0A3Q7I552"/>
<dbReference type="GeneID" id="101264858"/>
<keyword evidence="3" id="KW-1185">Reference proteome</keyword>
<feature type="domain" description="F-box" evidence="1">
    <location>
        <begin position="4"/>
        <end position="50"/>
    </location>
</feature>
<sequence length="386" mass="44372">MENSISIPVLPAELVTEILSRLPVKFLLKFKCASKSWLALISSPEFAKTHLRLNANNNEYTRRHNKVMMFERIVPSFRDCSVSSLYNNSCIEAKDLYYHRQVPDCAYTVGSVNGLICLVSPEKELILWNPSIRKYKKLPTPKIKTTLGYCLYSFGYDEFRDDYKVVVLWNDNLSPQIEVQKYSLKRDSWRWVDDCPSMVPLTQSGNFVNGKIYWITSIHPNTRSIISIDLADGKWGEMELPCYWKGGRGLLLSFGVLAVLGSDLLIWCGFVETDMVDVWLRKEYGVKESWIKMFTLNILRDLSVYGYLEPIHLYMASGSEILVVLGSKFMIYNLKGDQLRSSKVINSYNWDEEEIYIESLVCPFSTVGTEDATKMVMKSLGCETMK</sequence>
<dbReference type="InterPro" id="IPR036047">
    <property type="entry name" value="F-box-like_dom_sf"/>
</dbReference>
<reference evidence="2" key="2">
    <citation type="submission" date="2019-01" db="UniProtKB">
        <authorList>
            <consortium name="EnsemblPlants"/>
        </authorList>
    </citation>
    <scope>IDENTIFICATION</scope>
    <source>
        <strain evidence="2">cv. Heinz 1706</strain>
    </source>
</reference>
<dbReference type="STRING" id="4081.A0A3Q7I552"/>
<dbReference type="OrthoDB" id="1301508at2759"/>
<dbReference type="OMA" id="ANIRFCI"/>
<organism evidence="2">
    <name type="scientific">Solanum lycopersicum</name>
    <name type="common">Tomato</name>
    <name type="synonym">Lycopersicon esculentum</name>
    <dbReference type="NCBI Taxonomy" id="4081"/>
    <lineage>
        <taxon>Eukaryota</taxon>
        <taxon>Viridiplantae</taxon>
        <taxon>Streptophyta</taxon>
        <taxon>Embryophyta</taxon>
        <taxon>Tracheophyta</taxon>
        <taxon>Spermatophyta</taxon>
        <taxon>Magnoliopsida</taxon>
        <taxon>eudicotyledons</taxon>
        <taxon>Gunneridae</taxon>
        <taxon>Pentapetalae</taxon>
        <taxon>asterids</taxon>
        <taxon>lamiids</taxon>
        <taxon>Solanales</taxon>
        <taxon>Solanaceae</taxon>
        <taxon>Solanoideae</taxon>
        <taxon>Solaneae</taxon>
        <taxon>Solanum</taxon>
        <taxon>Solanum subgen. Lycopersicon</taxon>
    </lineage>
</organism>
<dbReference type="SMART" id="SM00256">
    <property type="entry name" value="FBOX"/>
    <property type="match status" value="1"/>
</dbReference>
<dbReference type="PROSITE" id="PS50181">
    <property type="entry name" value="FBOX"/>
    <property type="match status" value="1"/>
</dbReference>
<dbReference type="PANTHER" id="PTHR31672:SF13">
    <property type="entry name" value="F-BOX PROTEIN CPR30-LIKE"/>
    <property type="match status" value="1"/>
</dbReference>
<dbReference type="Proteomes" id="UP000004994">
    <property type="component" value="Chromosome 9"/>
</dbReference>
<dbReference type="CDD" id="cd22157">
    <property type="entry name" value="F-box_AtFBW1-like"/>
    <property type="match status" value="1"/>
</dbReference>
<dbReference type="Gramene" id="Solyc09g072930.1.1">
    <property type="protein sequence ID" value="Solyc09g072930.1.1.1"/>
    <property type="gene ID" value="Solyc09g072930.1"/>
</dbReference>
<accession>A0A3Q7I552</accession>
<dbReference type="EnsemblPlants" id="Solyc09g072930.1.1">
    <property type="protein sequence ID" value="Solyc09g072930.1.1.1"/>
    <property type="gene ID" value="Solyc09g072930.1"/>
</dbReference>
<dbReference type="Gene3D" id="1.20.1280.50">
    <property type="match status" value="1"/>
</dbReference>
<dbReference type="PANTHER" id="PTHR31672">
    <property type="entry name" value="BNACNNG10540D PROTEIN"/>
    <property type="match status" value="1"/>
</dbReference>
<dbReference type="Pfam" id="PF07734">
    <property type="entry name" value="FBA_1"/>
    <property type="match status" value="1"/>
</dbReference>
<dbReference type="InterPro" id="IPR050796">
    <property type="entry name" value="SCF_F-box_component"/>
</dbReference>
<name>A0A3Q7I552_SOLLC</name>
<evidence type="ECO:0000313" key="3">
    <source>
        <dbReference type="Proteomes" id="UP000004994"/>
    </source>
</evidence>
<evidence type="ECO:0000313" key="2">
    <source>
        <dbReference type="EnsemblPlants" id="Solyc09g072930.1.1.1"/>
    </source>
</evidence>
<dbReference type="NCBIfam" id="TIGR01640">
    <property type="entry name" value="F_box_assoc_1"/>
    <property type="match status" value="1"/>
</dbReference>
<dbReference type="FunCoup" id="A0A3Q7I552">
    <property type="interactions" value="5"/>
</dbReference>
<dbReference type="SUPFAM" id="SSF81383">
    <property type="entry name" value="F-box domain"/>
    <property type="match status" value="1"/>
</dbReference>
<protein>
    <recommendedName>
        <fullName evidence="1">F-box domain-containing protein</fullName>
    </recommendedName>
</protein>
<reference evidence="2" key="1">
    <citation type="journal article" date="2012" name="Nature">
        <title>The tomato genome sequence provides insights into fleshy fruit evolution.</title>
        <authorList>
            <consortium name="Tomato Genome Consortium"/>
        </authorList>
    </citation>
    <scope>NUCLEOTIDE SEQUENCE [LARGE SCALE GENOMIC DNA]</scope>
    <source>
        <strain evidence="2">cv. Heinz 1706</strain>
    </source>
</reference>
<evidence type="ECO:0000259" key="1">
    <source>
        <dbReference type="PROSITE" id="PS50181"/>
    </source>
</evidence>
<dbReference type="InterPro" id="IPR017451">
    <property type="entry name" value="F-box-assoc_interact_dom"/>
</dbReference>
<dbReference type="SMR" id="A0A3Q7I552"/>
<dbReference type="Pfam" id="PF00646">
    <property type="entry name" value="F-box"/>
    <property type="match status" value="1"/>
</dbReference>
<gene>
    <name evidence="2" type="primary">LOC101264858</name>
</gene>
<dbReference type="KEGG" id="sly:101264858"/>
<dbReference type="RefSeq" id="XP_004247554.1">
    <property type="nucleotide sequence ID" value="XM_004247506.5"/>
</dbReference>
<dbReference type="InParanoid" id="A0A3Q7I552"/>
<proteinExistence type="predicted"/>